<comment type="caution">
    <text evidence="7">The sequence shown here is derived from an EMBL/GenBank/DDBJ whole genome shotgun (WGS) entry which is preliminary data.</text>
</comment>
<gene>
    <name evidence="7" type="ORF">GCM10023351_23200</name>
</gene>
<name>A0ABP9ACS2_9MICO</name>
<evidence type="ECO:0000313" key="7">
    <source>
        <dbReference type="EMBL" id="GAA4777732.1"/>
    </source>
</evidence>
<feature type="transmembrane region" description="Helical" evidence="6">
    <location>
        <begin position="241"/>
        <end position="259"/>
    </location>
</feature>
<evidence type="ECO:0000256" key="5">
    <source>
        <dbReference type="ARBA" id="ARBA00023136"/>
    </source>
</evidence>
<evidence type="ECO:0000256" key="4">
    <source>
        <dbReference type="ARBA" id="ARBA00022989"/>
    </source>
</evidence>
<dbReference type="InterPro" id="IPR050833">
    <property type="entry name" value="Poly_Biosynth_Transport"/>
</dbReference>
<feature type="transmembrane region" description="Helical" evidence="6">
    <location>
        <begin position="35"/>
        <end position="60"/>
    </location>
</feature>
<evidence type="ECO:0000313" key="8">
    <source>
        <dbReference type="Proteomes" id="UP001501645"/>
    </source>
</evidence>
<evidence type="ECO:0000256" key="2">
    <source>
        <dbReference type="ARBA" id="ARBA00022475"/>
    </source>
</evidence>
<feature type="transmembrane region" description="Helical" evidence="6">
    <location>
        <begin position="271"/>
        <end position="291"/>
    </location>
</feature>
<evidence type="ECO:0000256" key="6">
    <source>
        <dbReference type="SAM" id="Phobius"/>
    </source>
</evidence>
<dbReference type="PANTHER" id="PTHR30250:SF11">
    <property type="entry name" value="O-ANTIGEN TRANSPORTER-RELATED"/>
    <property type="match status" value="1"/>
</dbReference>
<keyword evidence="4 6" id="KW-1133">Transmembrane helix</keyword>
<keyword evidence="2" id="KW-1003">Cell membrane</keyword>
<dbReference type="Proteomes" id="UP001501645">
    <property type="component" value="Unassembled WGS sequence"/>
</dbReference>
<feature type="transmembrane region" description="Helical" evidence="6">
    <location>
        <begin position="140"/>
        <end position="158"/>
    </location>
</feature>
<evidence type="ECO:0000256" key="1">
    <source>
        <dbReference type="ARBA" id="ARBA00004651"/>
    </source>
</evidence>
<organism evidence="7 8">
    <name type="scientific">Microbacterium gilvum</name>
    <dbReference type="NCBI Taxonomy" id="1336204"/>
    <lineage>
        <taxon>Bacteria</taxon>
        <taxon>Bacillati</taxon>
        <taxon>Actinomycetota</taxon>
        <taxon>Actinomycetes</taxon>
        <taxon>Micrococcales</taxon>
        <taxon>Microbacteriaceae</taxon>
        <taxon>Microbacterium</taxon>
    </lineage>
</organism>
<keyword evidence="8" id="KW-1185">Reference proteome</keyword>
<comment type="subcellular location">
    <subcellularLocation>
        <location evidence="1">Cell membrane</location>
        <topology evidence="1">Multi-pass membrane protein</topology>
    </subcellularLocation>
</comment>
<feature type="transmembrane region" description="Helical" evidence="6">
    <location>
        <begin position="311"/>
        <end position="332"/>
    </location>
</feature>
<dbReference type="RefSeq" id="WP_345439331.1">
    <property type="nucleotide sequence ID" value="NZ_BAABKO010000004.1"/>
</dbReference>
<proteinExistence type="predicted"/>
<sequence length="396" mass="40558">MLTQVLNLILSRGISGVAQALALVLLARWSSVEQFAVTAAATGAIVVVCAVCDLGMAGYISKARALGDHPAVRAALAINQVTAMAGYLLTAAVVLIVLDDSMRIPIAILALALFGEKYADTLLGVPIADGARTATTISVTGRRIVALALMFIANGLGIDGVMAYAAGYVGGALFAVVAGRMYIARHTASDGPHADRKIVLRQGVKYMIPYVAGQLRLMDVAIVGALAGPAVSAAYGAGARLGQPALLIPGAIGSVLLPYSATRDSVFARKAGVRLLWGTVGGIVVVLPAFLIPAWMITGLLGEEYASSVDVLAWSLLAIVLIGMSSAVAGVLQGRGEESYVVAVGVLSTVLLLASVAIGAVLGQSVGAAIGLFIGALIRWATHIVKLLWDRSEHGS</sequence>
<evidence type="ECO:0008006" key="9">
    <source>
        <dbReference type="Google" id="ProtNLM"/>
    </source>
</evidence>
<keyword evidence="3 6" id="KW-0812">Transmembrane</keyword>
<protein>
    <recommendedName>
        <fullName evidence="9">Membrane protein involved in the export of O-antigen and teichoic acid</fullName>
    </recommendedName>
</protein>
<dbReference type="PANTHER" id="PTHR30250">
    <property type="entry name" value="PST FAMILY PREDICTED COLANIC ACID TRANSPORTER"/>
    <property type="match status" value="1"/>
</dbReference>
<keyword evidence="5 6" id="KW-0472">Membrane</keyword>
<feature type="transmembrane region" description="Helical" evidence="6">
    <location>
        <begin position="339"/>
        <end position="362"/>
    </location>
</feature>
<feature type="transmembrane region" description="Helical" evidence="6">
    <location>
        <begin position="9"/>
        <end position="29"/>
    </location>
</feature>
<feature type="transmembrane region" description="Helical" evidence="6">
    <location>
        <begin position="72"/>
        <end position="98"/>
    </location>
</feature>
<evidence type="ECO:0000256" key="3">
    <source>
        <dbReference type="ARBA" id="ARBA00022692"/>
    </source>
</evidence>
<accession>A0ABP9ACS2</accession>
<feature type="transmembrane region" description="Helical" evidence="6">
    <location>
        <begin position="164"/>
        <end position="183"/>
    </location>
</feature>
<feature type="transmembrane region" description="Helical" evidence="6">
    <location>
        <begin position="368"/>
        <end position="389"/>
    </location>
</feature>
<feature type="transmembrane region" description="Helical" evidence="6">
    <location>
        <begin position="215"/>
        <end position="235"/>
    </location>
</feature>
<reference evidence="8" key="1">
    <citation type="journal article" date="2019" name="Int. J. Syst. Evol. Microbiol.">
        <title>The Global Catalogue of Microorganisms (GCM) 10K type strain sequencing project: providing services to taxonomists for standard genome sequencing and annotation.</title>
        <authorList>
            <consortium name="The Broad Institute Genomics Platform"/>
            <consortium name="The Broad Institute Genome Sequencing Center for Infectious Disease"/>
            <person name="Wu L."/>
            <person name="Ma J."/>
        </authorList>
    </citation>
    <scope>NUCLEOTIDE SEQUENCE [LARGE SCALE GENOMIC DNA]</scope>
    <source>
        <strain evidence="8">JCM 18537</strain>
    </source>
</reference>
<dbReference type="EMBL" id="BAABKO010000004">
    <property type="protein sequence ID" value="GAA4777732.1"/>
    <property type="molecule type" value="Genomic_DNA"/>
</dbReference>